<dbReference type="Gene3D" id="1.20.5.1930">
    <property type="match status" value="1"/>
</dbReference>
<keyword evidence="4" id="KW-0418">Kinase</keyword>
<dbReference type="SUPFAM" id="SSF55874">
    <property type="entry name" value="ATPase domain of HSP90 chaperone/DNA topoisomerase II/histidine kinase"/>
    <property type="match status" value="1"/>
</dbReference>
<gene>
    <name evidence="7" type="ORF">DN92_03080</name>
</gene>
<dbReference type="InterPro" id="IPR003018">
    <property type="entry name" value="GAF"/>
</dbReference>
<dbReference type="Pfam" id="PF01590">
    <property type="entry name" value="GAF"/>
    <property type="match status" value="1"/>
</dbReference>
<comment type="catalytic activity">
    <reaction evidence="1">
        <text>ATP + protein L-histidine = ADP + protein N-phospho-L-histidine.</text>
        <dbReference type="EC" id="2.7.13.3"/>
    </reaction>
</comment>
<evidence type="ECO:0000256" key="4">
    <source>
        <dbReference type="ARBA" id="ARBA00022777"/>
    </source>
</evidence>
<evidence type="ECO:0000256" key="3">
    <source>
        <dbReference type="ARBA" id="ARBA00022679"/>
    </source>
</evidence>
<evidence type="ECO:0000256" key="2">
    <source>
        <dbReference type="ARBA" id="ARBA00012438"/>
    </source>
</evidence>
<reference evidence="7 8" key="1">
    <citation type="submission" date="2018-04" db="EMBL/GenBank/DDBJ databases">
        <title>Polynucleobacter sp. UK-Long2-W17 genome.</title>
        <authorList>
            <person name="Hahn M.W."/>
        </authorList>
    </citation>
    <scope>NUCLEOTIDE SEQUENCE [LARGE SCALE GENOMIC DNA]</scope>
    <source>
        <strain evidence="7 8">UK-Long2-W17</strain>
    </source>
</reference>
<dbReference type="SMART" id="SM00065">
    <property type="entry name" value="GAF"/>
    <property type="match status" value="1"/>
</dbReference>
<evidence type="ECO:0000313" key="8">
    <source>
        <dbReference type="Proteomes" id="UP000501090"/>
    </source>
</evidence>
<dbReference type="PANTHER" id="PTHR24421">
    <property type="entry name" value="NITRATE/NITRITE SENSOR PROTEIN NARX-RELATED"/>
    <property type="match status" value="1"/>
</dbReference>
<protein>
    <recommendedName>
        <fullName evidence="2">histidine kinase</fullName>
        <ecNumber evidence="2">2.7.13.3</ecNumber>
    </recommendedName>
</protein>
<sequence>MSKQASAIKYTDSLLNLTTIFTSFNKNRDSEELIKNILKLAINITGAEGGTIYLVTNRKTLLFRIFINEVLGLKSKNSKLHKLLSTEIPLFDEQGKPREHHVCSHAFHQQKMVHVKNAYASTSYDFSGLKAFDKTHNYVSKSLLTVPIIGNDQKVIAILQLINAQDPKDQKCVPFSGKVQKTVVALAAISGLQIDNLQLIENLTLQIDCANRAQAEKDRLLRDLHDGIGSQLTKASIDLQSRALSRSAQQKIIDSALDEMRQIFNNYIHFDSSLIKMISLVVEQYKDLFKSKKKCSLRYKYLGEKSGNENFSRDLVVNLMQVLREILTNCLKHSPASIINIALIIKKNQINLIVIENRSINLNLYLPQIENGGQGHINIEYRVEKLLGGQISYDYKNSKRITKIEINRN</sequence>
<keyword evidence="3" id="KW-0808">Transferase</keyword>
<dbReference type="RefSeq" id="WP_173959873.1">
    <property type="nucleotide sequence ID" value="NZ_CBCSCC010000012.1"/>
</dbReference>
<dbReference type="SUPFAM" id="SSF55781">
    <property type="entry name" value="GAF domain-like"/>
    <property type="match status" value="1"/>
</dbReference>
<evidence type="ECO:0000313" key="7">
    <source>
        <dbReference type="EMBL" id="QKM60103.1"/>
    </source>
</evidence>
<dbReference type="InterPro" id="IPR029016">
    <property type="entry name" value="GAF-like_dom_sf"/>
</dbReference>
<keyword evidence="5" id="KW-0902">Two-component regulatory system</keyword>
<keyword evidence="8" id="KW-1185">Reference proteome</keyword>
<proteinExistence type="predicted"/>
<dbReference type="Gene3D" id="3.30.565.10">
    <property type="entry name" value="Histidine kinase-like ATPase, C-terminal domain"/>
    <property type="match status" value="1"/>
</dbReference>
<dbReference type="PANTHER" id="PTHR24421:SF10">
    <property type="entry name" value="NITRATE_NITRITE SENSOR PROTEIN NARQ"/>
    <property type="match status" value="1"/>
</dbReference>
<dbReference type="Proteomes" id="UP000501090">
    <property type="component" value="Chromosome"/>
</dbReference>
<dbReference type="GO" id="GO:0000160">
    <property type="term" value="P:phosphorelay signal transduction system"/>
    <property type="evidence" value="ECO:0007669"/>
    <property type="project" value="UniProtKB-KW"/>
</dbReference>
<feature type="domain" description="GAF" evidence="6">
    <location>
        <begin position="29"/>
        <end position="204"/>
    </location>
</feature>
<organism evidence="7 8">
    <name type="scientific">Polynucleobacter arcticus</name>
    <dbReference type="NCBI Taxonomy" id="1743165"/>
    <lineage>
        <taxon>Bacteria</taxon>
        <taxon>Pseudomonadati</taxon>
        <taxon>Pseudomonadota</taxon>
        <taxon>Betaproteobacteria</taxon>
        <taxon>Burkholderiales</taxon>
        <taxon>Burkholderiaceae</taxon>
        <taxon>Polynucleobacter</taxon>
    </lineage>
</organism>
<evidence type="ECO:0000256" key="1">
    <source>
        <dbReference type="ARBA" id="ARBA00000085"/>
    </source>
</evidence>
<dbReference type="GO" id="GO:0004673">
    <property type="term" value="F:protein histidine kinase activity"/>
    <property type="evidence" value="ECO:0007669"/>
    <property type="project" value="UniProtKB-EC"/>
</dbReference>
<dbReference type="EMBL" id="CP028940">
    <property type="protein sequence ID" value="QKM60103.1"/>
    <property type="molecule type" value="Genomic_DNA"/>
</dbReference>
<accession>A0A6M9PVV9</accession>
<dbReference type="KEGG" id="pard:DN92_03080"/>
<dbReference type="EC" id="2.7.13.3" evidence="2"/>
<dbReference type="Gene3D" id="3.30.450.40">
    <property type="match status" value="1"/>
</dbReference>
<dbReference type="AlphaFoldDB" id="A0A6M9PVV9"/>
<evidence type="ECO:0000256" key="5">
    <source>
        <dbReference type="ARBA" id="ARBA00023012"/>
    </source>
</evidence>
<dbReference type="InterPro" id="IPR050482">
    <property type="entry name" value="Sensor_HK_TwoCompSys"/>
</dbReference>
<name>A0A6M9PVV9_9BURK</name>
<dbReference type="InterPro" id="IPR036890">
    <property type="entry name" value="HATPase_C_sf"/>
</dbReference>
<evidence type="ECO:0000259" key="6">
    <source>
        <dbReference type="SMART" id="SM00065"/>
    </source>
</evidence>